<protein>
    <recommendedName>
        <fullName evidence="7">ABC3 transporter permease C-terminal domain-containing protein</fullName>
    </recommendedName>
</protein>
<evidence type="ECO:0000256" key="2">
    <source>
        <dbReference type="ARBA" id="ARBA00022475"/>
    </source>
</evidence>
<evidence type="ECO:0000313" key="8">
    <source>
        <dbReference type="EMBL" id="ABR47865.1"/>
    </source>
</evidence>
<feature type="transmembrane region" description="Helical" evidence="6">
    <location>
        <begin position="58"/>
        <end position="80"/>
    </location>
</feature>
<feature type="transmembrane region" description="Helical" evidence="6">
    <location>
        <begin position="18"/>
        <end position="38"/>
    </location>
</feature>
<feature type="transmembrane region" description="Helical" evidence="6">
    <location>
        <begin position="290"/>
        <end position="312"/>
    </location>
</feature>
<organism evidence="8 9">
    <name type="scientific">Alkaliphilus metalliredigens (strain QYMF)</name>
    <dbReference type="NCBI Taxonomy" id="293826"/>
    <lineage>
        <taxon>Bacteria</taxon>
        <taxon>Bacillati</taxon>
        <taxon>Bacillota</taxon>
        <taxon>Clostridia</taxon>
        <taxon>Peptostreptococcales</taxon>
        <taxon>Natronincolaceae</taxon>
        <taxon>Alkaliphilus</taxon>
    </lineage>
</organism>
<dbReference type="STRING" id="293826.Amet_1689"/>
<dbReference type="GO" id="GO:0055085">
    <property type="term" value="P:transmembrane transport"/>
    <property type="evidence" value="ECO:0007669"/>
    <property type="project" value="UniProtKB-UniRule"/>
</dbReference>
<dbReference type="Pfam" id="PF02687">
    <property type="entry name" value="FtsX"/>
    <property type="match status" value="1"/>
</dbReference>
<dbReference type="InterPro" id="IPR003838">
    <property type="entry name" value="ABC3_permease_C"/>
</dbReference>
<keyword evidence="6" id="KW-0813">Transport</keyword>
<feature type="transmembrane region" description="Helical" evidence="6">
    <location>
        <begin position="236"/>
        <end position="257"/>
    </location>
</feature>
<feature type="transmembrane region" description="Helical" evidence="6">
    <location>
        <begin position="199"/>
        <end position="216"/>
    </location>
</feature>
<gene>
    <name evidence="8" type="ordered locus">Amet_1689</name>
</gene>
<sequence>MTLIDLVRKNIRRNIKDYALYIGTTVFSIIIYFTFAILKYSEDISILMGTSRQIKSLMSASTFILMVFAMTFILYSNTFFIKKRKKEVGLYSLLGLKKGKIGFMLFFENMMIGIMSLVMGIGLGFFLSQLFLNILLRLMGIQDGLEFAFSVQATIETIIIFFVIFFITSLSGYRTIYKFKLVDLFQAVNKGEEQPNAHLIKVLIGMLSLVVAYWIALQDLITSEVWRRFGISTPLLIIALTIIGSYFLFNNVLVYLLNKMKKRERWAWKGLNLMTVSQLLYRIRGNARTLTIIAILSATTITAGGAVFGMYYTTDKTVEQYAPFSFMWQGAQHEIPQDFVESSINFEVKTVRINGEKVDVEYNIINQSTFELLAQTLKWEDIEQIDNKESEVLLIEPFYNERWSEEREEIEVDDNWYQINKTYTQPIFNVEILRGSVLVLNDERFEDLNQESIKYNVIQLDDYKKHVNLTEELATEIGAENFSSVYMDYQESLKNSGAILFVGSFLGLVFLLATGSIIFFKMLTEAEEDKSKYSILYKVGVSKGAMKRTIRHQMGLVFIAPLSLGLMHGAVALIAFSKLLDINLLKPVLLWMLAYTVVYIVYYFITVKGFYQTIIGEGS</sequence>
<feature type="transmembrane region" description="Helical" evidence="6">
    <location>
        <begin position="498"/>
        <end position="520"/>
    </location>
</feature>
<dbReference type="OrthoDB" id="9781780at2"/>
<feature type="transmembrane region" description="Helical" evidence="6">
    <location>
        <begin position="588"/>
        <end position="605"/>
    </location>
</feature>
<evidence type="ECO:0000256" key="6">
    <source>
        <dbReference type="PIRNR" id="PIRNR018968"/>
    </source>
</evidence>
<accession>A6TNU7</accession>
<dbReference type="RefSeq" id="WP_012062903.1">
    <property type="nucleotide sequence ID" value="NC_009633.1"/>
</dbReference>
<feature type="transmembrane region" description="Helical" evidence="6">
    <location>
        <begin position="147"/>
        <end position="170"/>
    </location>
</feature>
<name>A6TNU7_ALKMQ</name>
<comment type="similarity">
    <text evidence="6">Belongs to the ABC-4 integral membrane protein family.</text>
</comment>
<keyword evidence="3 6" id="KW-0812">Transmembrane</keyword>
<dbReference type="PIRSF" id="PIRSF018968">
    <property type="entry name" value="ABC_permease_BceB"/>
    <property type="match status" value="1"/>
</dbReference>
<feature type="transmembrane region" description="Helical" evidence="6">
    <location>
        <begin position="556"/>
        <end position="576"/>
    </location>
</feature>
<dbReference type="eggNOG" id="COG0577">
    <property type="taxonomic scope" value="Bacteria"/>
</dbReference>
<dbReference type="InterPro" id="IPR052536">
    <property type="entry name" value="ABC-4_Integral_Memb_Prot"/>
</dbReference>
<evidence type="ECO:0000256" key="5">
    <source>
        <dbReference type="ARBA" id="ARBA00023136"/>
    </source>
</evidence>
<dbReference type="InterPro" id="IPR027022">
    <property type="entry name" value="ABC_permease_BceB-typ"/>
</dbReference>
<proteinExistence type="inferred from homology"/>
<keyword evidence="5 6" id="KW-0472">Membrane</keyword>
<dbReference type="KEGG" id="amt:Amet_1689"/>
<dbReference type="GO" id="GO:0005886">
    <property type="term" value="C:plasma membrane"/>
    <property type="evidence" value="ECO:0007669"/>
    <property type="project" value="UniProtKB-SubCell"/>
</dbReference>
<evidence type="ECO:0000313" key="9">
    <source>
        <dbReference type="Proteomes" id="UP000001572"/>
    </source>
</evidence>
<keyword evidence="2 6" id="KW-1003">Cell membrane</keyword>
<dbReference type="EMBL" id="CP000724">
    <property type="protein sequence ID" value="ABR47865.1"/>
    <property type="molecule type" value="Genomic_DNA"/>
</dbReference>
<evidence type="ECO:0000256" key="4">
    <source>
        <dbReference type="ARBA" id="ARBA00022989"/>
    </source>
</evidence>
<keyword evidence="9" id="KW-1185">Reference proteome</keyword>
<feature type="domain" description="ABC3 transporter permease C-terminal" evidence="7">
    <location>
        <begin position="62"/>
        <end position="178"/>
    </location>
</feature>
<reference evidence="9" key="1">
    <citation type="journal article" date="2016" name="Genome Announc.">
        <title>Complete genome sequence of Alkaliphilus metalliredigens strain QYMF, an alkaliphilic and metal-reducing bacterium isolated from borax-contaminated leachate ponds.</title>
        <authorList>
            <person name="Hwang C."/>
            <person name="Copeland A."/>
            <person name="Lucas S."/>
            <person name="Lapidus A."/>
            <person name="Barry K."/>
            <person name="Detter J.C."/>
            <person name="Glavina Del Rio T."/>
            <person name="Hammon N."/>
            <person name="Israni S."/>
            <person name="Dalin E."/>
            <person name="Tice H."/>
            <person name="Pitluck S."/>
            <person name="Chertkov O."/>
            <person name="Brettin T."/>
            <person name="Bruce D."/>
            <person name="Han C."/>
            <person name="Schmutz J."/>
            <person name="Larimer F."/>
            <person name="Land M.L."/>
            <person name="Hauser L."/>
            <person name="Kyrpides N."/>
            <person name="Mikhailova N."/>
            <person name="Ye Q."/>
            <person name="Zhou J."/>
            <person name="Richardson P."/>
            <person name="Fields M.W."/>
        </authorList>
    </citation>
    <scope>NUCLEOTIDE SEQUENCE [LARGE SCALE GENOMIC DNA]</scope>
    <source>
        <strain evidence="9">QYMF</strain>
    </source>
</reference>
<dbReference type="PANTHER" id="PTHR46795">
    <property type="entry name" value="ABC TRANSPORTER PERMEASE-RELATED-RELATED"/>
    <property type="match status" value="1"/>
</dbReference>
<evidence type="ECO:0000256" key="1">
    <source>
        <dbReference type="ARBA" id="ARBA00004651"/>
    </source>
</evidence>
<dbReference type="AlphaFoldDB" id="A6TNU7"/>
<dbReference type="HOGENOM" id="CLU_022800_2_3_9"/>
<keyword evidence="4 6" id="KW-1133">Transmembrane helix</keyword>
<evidence type="ECO:0000259" key="7">
    <source>
        <dbReference type="Pfam" id="PF02687"/>
    </source>
</evidence>
<dbReference type="Proteomes" id="UP000001572">
    <property type="component" value="Chromosome"/>
</dbReference>
<comment type="subcellular location">
    <subcellularLocation>
        <location evidence="1 6">Cell membrane</location>
        <topology evidence="1 6">Multi-pass membrane protein</topology>
    </subcellularLocation>
</comment>
<evidence type="ECO:0000256" key="3">
    <source>
        <dbReference type="ARBA" id="ARBA00022692"/>
    </source>
</evidence>
<dbReference type="PANTHER" id="PTHR46795:SF3">
    <property type="entry name" value="ABC TRANSPORTER PERMEASE"/>
    <property type="match status" value="1"/>
</dbReference>
<feature type="transmembrane region" description="Helical" evidence="6">
    <location>
        <begin position="101"/>
        <end position="127"/>
    </location>
</feature>